<dbReference type="InterPro" id="IPR020613">
    <property type="entry name" value="Thiolase_CS"/>
</dbReference>
<dbReference type="RefSeq" id="WP_054799013.1">
    <property type="nucleotide sequence ID" value="NZ_JARTHJ010000114.1"/>
</dbReference>
<feature type="domain" description="Thiolase N-terminal" evidence="8">
    <location>
        <begin position="5"/>
        <end position="267"/>
    </location>
</feature>
<keyword evidence="11" id="KW-1185">Reference proteome</keyword>
<dbReference type="GO" id="GO:0003988">
    <property type="term" value="F:acetyl-CoA C-acyltransferase activity"/>
    <property type="evidence" value="ECO:0007669"/>
    <property type="project" value="UniProtKB-EC"/>
</dbReference>
<evidence type="ECO:0000259" key="9">
    <source>
        <dbReference type="Pfam" id="PF02803"/>
    </source>
</evidence>
<dbReference type="InterPro" id="IPR050215">
    <property type="entry name" value="Thiolase-like_sf_Thiolase"/>
</dbReference>
<feature type="domain" description="Thiolase C-terminal" evidence="9">
    <location>
        <begin position="276"/>
        <end position="397"/>
    </location>
</feature>
<dbReference type="EC" id="2.3.1.16" evidence="5"/>
<dbReference type="PROSITE" id="PS00737">
    <property type="entry name" value="THIOLASE_2"/>
    <property type="match status" value="1"/>
</dbReference>
<dbReference type="PROSITE" id="PS00099">
    <property type="entry name" value="THIOLASE_3"/>
    <property type="match status" value="1"/>
</dbReference>
<dbReference type="EMBL" id="WNZX01000001">
    <property type="protein sequence ID" value="MUG69361.1"/>
    <property type="molecule type" value="Genomic_DNA"/>
</dbReference>
<evidence type="ECO:0000256" key="5">
    <source>
        <dbReference type="ARBA" id="ARBA00024073"/>
    </source>
</evidence>
<dbReference type="PROSITE" id="PS00098">
    <property type="entry name" value="THIOLASE_1"/>
    <property type="match status" value="1"/>
</dbReference>
<evidence type="ECO:0000259" key="8">
    <source>
        <dbReference type="Pfam" id="PF00108"/>
    </source>
</evidence>
<dbReference type="GO" id="GO:0006635">
    <property type="term" value="P:fatty acid beta-oxidation"/>
    <property type="evidence" value="ECO:0007669"/>
    <property type="project" value="TreeGrafter"/>
</dbReference>
<accession>A0A7X2Z832</accession>
<comment type="pathway">
    <text evidence="1">Lipid metabolism.</text>
</comment>
<evidence type="ECO:0000256" key="4">
    <source>
        <dbReference type="ARBA" id="ARBA00023315"/>
    </source>
</evidence>
<keyword evidence="4 7" id="KW-0012">Acyltransferase</keyword>
<dbReference type="GO" id="GO:0005737">
    <property type="term" value="C:cytoplasm"/>
    <property type="evidence" value="ECO:0007669"/>
    <property type="project" value="UniProtKB-ARBA"/>
</dbReference>
<dbReference type="CDD" id="cd00751">
    <property type="entry name" value="thiolase"/>
    <property type="match status" value="1"/>
</dbReference>
<reference evidence="10 11" key="1">
    <citation type="submission" date="2019-11" db="EMBL/GenBank/DDBJ databases">
        <title>Draft genome sequences of five Paenibacillus species of dairy origin.</title>
        <authorList>
            <person name="Olajide A.M."/>
            <person name="Chen S."/>
            <person name="Lapointe G."/>
        </authorList>
    </citation>
    <scope>NUCLEOTIDE SEQUENCE [LARGE SCALE GENOMIC DNA]</scope>
    <source>
        <strain evidence="10 11">2CS3</strain>
    </source>
</reference>
<evidence type="ECO:0000256" key="7">
    <source>
        <dbReference type="RuleBase" id="RU003557"/>
    </source>
</evidence>
<evidence type="ECO:0000256" key="3">
    <source>
        <dbReference type="ARBA" id="ARBA00022679"/>
    </source>
</evidence>
<evidence type="ECO:0000256" key="6">
    <source>
        <dbReference type="PIRSR" id="PIRSR000429-1"/>
    </source>
</evidence>
<dbReference type="NCBIfam" id="TIGR01930">
    <property type="entry name" value="AcCoA-C-Actrans"/>
    <property type="match status" value="1"/>
</dbReference>
<dbReference type="PIRSF" id="PIRSF000429">
    <property type="entry name" value="Ac-CoA_Ac_transf"/>
    <property type="match status" value="1"/>
</dbReference>
<dbReference type="InterPro" id="IPR020615">
    <property type="entry name" value="Thiolase_acyl_enz_int_AS"/>
</dbReference>
<dbReference type="InterPro" id="IPR020617">
    <property type="entry name" value="Thiolase_C"/>
</dbReference>
<dbReference type="InterPro" id="IPR016039">
    <property type="entry name" value="Thiolase-like"/>
</dbReference>
<dbReference type="InterPro" id="IPR002155">
    <property type="entry name" value="Thiolase"/>
</dbReference>
<dbReference type="GO" id="GO:0010124">
    <property type="term" value="P:phenylacetate catabolic process"/>
    <property type="evidence" value="ECO:0007669"/>
    <property type="project" value="TreeGrafter"/>
</dbReference>
<feature type="active site" description="Proton acceptor" evidence="6">
    <location>
        <position position="384"/>
    </location>
</feature>
<dbReference type="Proteomes" id="UP000450917">
    <property type="component" value="Unassembled WGS sequence"/>
</dbReference>
<feature type="active site" description="Proton acceptor" evidence="6">
    <location>
        <position position="354"/>
    </location>
</feature>
<dbReference type="InterPro" id="IPR020610">
    <property type="entry name" value="Thiolase_AS"/>
</dbReference>
<dbReference type="Pfam" id="PF02803">
    <property type="entry name" value="Thiolase_C"/>
    <property type="match status" value="1"/>
</dbReference>
<protein>
    <recommendedName>
        <fullName evidence="5">acetyl-CoA C-acyltransferase</fullName>
        <ecNumber evidence="5">2.3.1.16</ecNumber>
    </recommendedName>
</protein>
<evidence type="ECO:0000313" key="11">
    <source>
        <dbReference type="Proteomes" id="UP000450917"/>
    </source>
</evidence>
<dbReference type="Gene3D" id="3.40.47.10">
    <property type="match status" value="1"/>
</dbReference>
<dbReference type="SUPFAM" id="SSF53901">
    <property type="entry name" value="Thiolase-like"/>
    <property type="match status" value="2"/>
</dbReference>
<dbReference type="Pfam" id="PF00108">
    <property type="entry name" value="Thiolase_N"/>
    <property type="match status" value="1"/>
</dbReference>
<dbReference type="PANTHER" id="PTHR43853">
    <property type="entry name" value="3-KETOACYL-COA THIOLASE, PEROXISOMAL"/>
    <property type="match status" value="1"/>
</dbReference>
<feature type="active site" description="Acyl-thioester intermediate" evidence="6">
    <location>
        <position position="89"/>
    </location>
</feature>
<gene>
    <name evidence="10" type="ORF">GNP93_01595</name>
</gene>
<evidence type="ECO:0000256" key="2">
    <source>
        <dbReference type="ARBA" id="ARBA00010982"/>
    </source>
</evidence>
<dbReference type="AlphaFoldDB" id="A0A7X2Z832"/>
<evidence type="ECO:0000313" key="10">
    <source>
        <dbReference type="EMBL" id="MUG69361.1"/>
    </source>
</evidence>
<comment type="similarity">
    <text evidence="2 7">Belongs to the thiolase-like superfamily. Thiolase family.</text>
</comment>
<dbReference type="FunFam" id="3.40.47.10:FF:000010">
    <property type="entry name" value="Acetyl-CoA acetyltransferase (Thiolase)"/>
    <property type="match status" value="1"/>
</dbReference>
<keyword evidence="3 7" id="KW-0808">Transferase</keyword>
<evidence type="ECO:0000256" key="1">
    <source>
        <dbReference type="ARBA" id="ARBA00005189"/>
    </source>
</evidence>
<dbReference type="PANTHER" id="PTHR43853:SF2">
    <property type="entry name" value="3-OXOADIPYL-COA_3-OXO-5,6-DEHYDROSUBERYL-COA THIOLASE"/>
    <property type="match status" value="1"/>
</dbReference>
<organism evidence="10 11">
    <name type="scientific">Paenibacillus validus</name>
    <dbReference type="NCBI Taxonomy" id="44253"/>
    <lineage>
        <taxon>Bacteria</taxon>
        <taxon>Bacillati</taxon>
        <taxon>Bacillota</taxon>
        <taxon>Bacilli</taxon>
        <taxon>Bacillales</taxon>
        <taxon>Paenibacillaceae</taxon>
        <taxon>Paenibacillus</taxon>
    </lineage>
</organism>
<proteinExistence type="inferred from homology"/>
<sequence>MREAVIVDAVRTPIGKYNGTLKDTRPDDLAAHVIRELLNRSRVEPERIEDVFFGCANQAGEDNRNVARMAVLLAGLPLSIPGVTVNRLCGSGLEAVNQAANAIKADIGDVFIAGGTESMTRAPYVMLKPEHSGARGNQTLYDTMLGWRIVNPVMEEKYPPITLGETAENVASKYGISREEQDAFALTSQQRAQQAIREGKFKDEIVPFPIKRKGDTVLFDTDEHPRADATLEKLAELKPAFRKNGTVTAGNSSGINDGASALLVMERQTAERLGLRPIARIVTSATAGVHPDYMGVGPIPAVRKALQKAGLTANQIDLVELNEAFASQSLACVKELGLDAERVNVNGGAIALGHPLGCSGARIMTTLVHEMKRRDCRYALASMCIGVGQGIATIVEKWD</sequence>
<dbReference type="InterPro" id="IPR020616">
    <property type="entry name" value="Thiolase_N"/>
</dbReference>
<name>A0A7X2Z832_9BACL</name>
<comment type="caution">
    <text evidence="10">The sequence shown here is derived from an EMBL/GenBank/DDBJ whole genome shotgun (WGS) entry which is preliminary data.</text>
</comment>